<dbReference type="EMBL" id="JACBZP010000001">
    <property type="protein sequence ID" value="NYI67989.1"/>
    <property type="molecule type" value="Genomic_DNA"/>
</dbReference>
<dbReference type="SUPFAM" id="SSF56176">
    <property type="entry name" value="FAD-binding/transporter-associated domain-like"/>
    <property type="match status" value="1"/>
</dbReference>
<dbReference type="PANTHER" id="PTHR42973:SF39">
    <property type="entry name" value="FAD-BINDING PCMH-TYPE DOMAIN-CONTAINING PROTEIN"/>
    <property type="match status" value="1"/>
</dbReference>
<evidence type="ECO:0000256" key="4">
    <source>
        <dbReference type="ARBA" id="ARBA00022827"/>
    </source>
</evidence>
<evidence type="ECO:0000256" key="3">
    <source>
        <dbReference type="ARBA" id="ARBA00022630"/>
    </source>
</evidence>
<comment type="cofactor">
    <cofactor evidence="1">
        <name>FAD</name>
        <dbReference type="ChEBI" id="CHEBI:57692"/>
    </cofactor>
</comment>
<dbReference type="PROSITE" id="PS00862">
    <property type="entry name" value="OX2_COVAL_FAD"/>
    <property type="match status" value="1"/>
</dbReference>
<keyword evidence="8" id="KW-1185">Reference proteome</keyword>
<dbReference type="InterPro" id="IPR006093">
    <property type="entry name" value="Oxy_OxRdtase_FAD_BS"/>
</dbReference>
<proteinExistence type="inferred from homology"/>
<dbReference type="Proteomes" id="UP000539111">
    <property type="component" value="Unassembled WGS sequence"/>
</dbReference>
<keyword evidence="5" id="KW-0560">Oxidoreductase</keyword>
<comment type="similarity">
    <text evidence="2">Belongs to the oxygen-dependent FAD-linked oxidoreductase family.</text>
</comment>
<sequence length="452" mass="46713">MPTTIKRNSAGAESNDLGAGAVYRNEPEFAAAVAGFNTAASMQPDVVVPVWSTGDIRRVVEYAAGIGAPVTVQATGHGYTYPVSSGILIDTSGMRGVDIDVQAGTATVQAGARWSDVHAAAGRHGLAGLVGSSSDIGVVGFCLGGGFPILGRTYGFASDRILAAELVTGDGVLHHVDSREPELLWALQGGKANVGIVASLTIELVHLHRVFGGGIFFPGESAAAVVHEFARWAPTLPVEAGTSIALLRLPADPSIPEPLRGQFVVHLRFAFTGPAEDGDELVAPMRAVSPAIFDQVGDMPYADIDAVHSDPRDAMPYTEGGVLLGAFPEEAATALIEAAGPDSDATLPLVEVRLMGGAYGVGTGAVNGRGSEFFASVVALIGGTQLPEARDEIDRIIGALRPWATGSAVNLNGPAATRSESAALWSPDTVRRLSELRRVHDPAGIIRAGHTV</sequence>
<dbReference type="AlphaFoldDB" id="A0A7Z0D337"/>
<dbReference type="InterPro" id="IPR036318">
    <property type="entry name" value="FAD-bd_PCMH-like_sf"/>
</dbReference>
<dbReference type="GO" id="GO:0016491">
    <property type="term" value="F:oxidoreductase activity"/>
    <property type="evidence" value="ECO:0007669"/>
    <property type="project" value="UniProtKB-KW"/>
</dbReference>
<evidence type="ECO:0000259" key="6">
    <source>
        <dbReference type="PROSITE" id="PS51387"/>
    </source>
</evidence>
<dbReference type="InterPro" id="IPR006094">
    <property type="entry name" value="Oxid_FAD_bind_N"/>
</dbReference>
<dbReference type="Pfam" id="PF01565">
    <property type="entry name" value="FAD_binding_4"/>
    <property type="match status" value="1"/>
</dbReference>
<keyword evidence="3" id="KW-0285">Flavoprotein</keyword>
<evidence type="ECO:0000313" key="7">
    <source>
        <dbReference type="EMBL" id="NYI67989.1"/>
    </source>
</evidence>
<dbReference type="GO" id="GO:0071949">
    <property type="term" value="F:FAD binding"/>
    <property type="evidence" value="ECO:0007669"/>
    <property type="project" value="InterPro"/>
</dbReference>
<dbReference type="InterPro" id="IPR016166">
    <property type="entry name" value="FAD-bd_PCMH"/>
</dbReference>
<dbReference type="Gene3D" id="3.30.43.10">
    <property type="entry name" value="Uridine Diphospho-n-acetylenolpyruvylglucosamine Reductase, domain 2"/>
    <property type="match status" value="1"/>
</dbReference>
<accession>A0A7Z0D337</accession>
<evidence type="ECO:0000256" key="1">
    <source>
        <dbReference type="ARBA" id="ARBA00001974"/>
    </source>
</evidence>
<name>A0A7Z0D337_9MICO</name>
<protein>
    <recommendedName>
        <fullName evidence="6">FAD-binding PCMH-type domain-containing protein</fullName>
    </recommendedName>
</protein>
<comment type="caution">
    <text evidence="7">The sequence shown here is derived from an EMBL/GenBank/DDBJ whole genome shotgun (WGS) entry which is preliminary data.</text>
</comment>
<organism evidence="7 8">
    <name type="scientific">Spelaeicoccus albus</name>
    <dbReference type="NCBI Taxonomy" id="1280376"/>
    <lineage>
        <taxon>Bacteria</taxon>
        <taxon>Bacillati</taxon>
        <taxon>Actinomycetota</taxon>
        <taxon>Actinomycetes</taxon>
        <taxon>Micrococcales</taxon>
        <taxon>Brevibacteriaceae</taxon>
        <taxon>Spelaeicoccus</taxon>
    </lineage>
</organism>
<dbReference type="InterPro" id="IPR016167">
    <property type="entry name" value="FAD-bd_PCMH_sub1"/>
</dbReference>
<dbReference type="InterPro" id="IPR050416">
    <property type="entry name" value="FAD-linked_Oxidoreductase"/>
</dbReference>
<keyword evidence="4" id="KW-0274">FAD</keyword>
<evidence type="ECO:0000256" key="5">
    <source>
        <dbReference type="ARBA" id="ARBA00023002"/>
    </source>
</evidence>
<dbReference type="RefSeq" id="WP_179428377.1">
    <property type="nucleotide sequence ID" value="NZ_JACBZP010000001.1"/>
</dbReference>
<dbReference type="Gene3D" id="3.30.465.10">
    <property type="match status" value="1"/>
</dbReference>
<dbReference type="InterPro" id="IPR016169">
    <property type="entry name" value="FAD-bd_PCMH_sub2"/>
</dbReference>
<dbReference type="PROSITE" id="PS51387">
    <property type="entry name" value="FAD_PCMH"/>
    <property type="match status" value="1"/>
</dbReference>
<gene>
    <name evidence="7" type="ORF">BJY26_002295</name>
</gene>
<dbReference type="PANTHER" id="PTHR42973">
    <property type="entry name" value="BINDING OXIDOREDUCTASE, PUTATIVE (AFU_ORTHOLOGUE AFUA_1G17690)-RELATED"/>
    <property type="match status" value="1"/>
</dbReference>
<dbReference type="Gene3D" id="3.40.462.20">
    <property type="match status" value="1"/>
</dbReference>
<evidence type="ECO:0000256" key="2">
    <source>
        <dbReference type="ARBA" id="ARBA00005466"/>
    </source>
</evidence>
<reference evidence="7 8" key="1">
    <citation type="submission" date="2020-07" db="EMBL/GenBank/DDBJ databases">
        <title>Sequencing the genomes of 1000 actinobacteria strains.</title>
        <authorList>
            <person name="Klenk H.-P."/>
        </authorList>
    </citation>
    <scope>NUCLEOTIDE SEQUENCE [LARGE SCALE GENOMIC DNA]</scope>
    <source>
        <strain evidence="7 8">DSM 26341</strain>
    </source>
</reference>
<feature type="domain" description="FAD-binding PCMH-type" evidence="6">
    <location>
        <begin position="40"/>
        <end position="207"/>
    </location>
</feature>
<evidence type="ECO:0000313" key="8">
    <source>
        <dbReference type="Proteomes" id="UP000539111"/>
    </source>
</evidence>